<sequence length="91" mass="9663">MINLILWLLFGALVGWLASIVMRTDAQQGALLNIIVGIVGAFLGGFLFNLFGVGGSNINNSDFSLGALLVSFIGAVVLLGIVNLFRRGRVR</sequence>
<comment type="subcellular location">
    <subcellularLocation>
        <location evidence="1">Cell membrane</location>
        <topology evidence="1">Multi-pass membrane protein</topology>
    </subcellularLocation>
</comment>
<keyword evidence="5 7" id="KW-1133">Transmembrane helix</keyword>
<evidence type="ECO:0000256" key="7">
    <source>
        <dbReference type="SAM" id="Phobius"/>
    </source>
</evidence>
<evidence type="ECO:0000256" key="2">
    <source>
        <dbReference type="ARBA" id="ARBA00011006"/>
    </source>
</evidence>
<evidence type="ECO:0000313" key="9">
    <source>
        <dbReference type="Proteomes" id="UP000050509"/>
    </source>
</evidence>
<evidence type="ECO:0000256" key="5">
    <source>
        <dbReference type="ARBA" id="ARBA00022989"/>
    </source>
</evidence>
<feature type="transmembrane region" description="Helical" evidence="7">
    <location>
        <begin position="30"/>
        <end position="51"/>
    </location>
</feature>
<keyword evidence="9" id="KW-1185">Reference proteome</keyword>
<evidence type="ECO:0000256" key="3">
    <source>
        <dbReference type="ARBA" id="ARBA00022475"/>
    </source>
</evidence>
<evidence type="ECO:0000256" key="4">
    <source>
        <dbReference type="ARBA" id="ARBA00022692"/>
    </source>
</evidence>
<gene>
    <name evidence="8" type="ORF">SE17_18820</name>
</gene>
<protein>
    <submittedName>
        <fullName evidence="8">Transglycosylase</fullName>
    </submittedName>
</protein>
<evidence type="ECO:0000256" key="1">
    <source>
        <dbReference type="ARBA" id="ARBA00004651"/>
    </source>
</evidence>
<reference evidence="8 9" key="1">
    <citation type="submission" date="2015-09" db="EMBL/GenBank/DDBJ databases">
        <title>Draft genome sequence of Kouleothrix aurantiaca JCM 19913.</title>
        <authorList>
            <person name="Hemp J."/>
        </authorList>
    </citation>
    <scope>NUCLEOTIDE SEQUENCE [LARGE SCALE GENOMIC DNA]</scope>
    <source>
        <strain evidence="8 9">COM-B</strain>
    </source>
</reference>
<feature type="transmembrane region" description="Helical" evidence="7">
    <location>
        <begin position="63"/>
        <end position="85"/>
    </location>
</feature>
<accession>A0A0P9F5T4</accession>
<dbReference type="Proteomes" id="UP000050509">
    <property type="component" value="Unassembled WGS sequence"/>
</dbReference>
<feature type="transmembrane region" description="Helical" evidence="7">
    <location>
        <begin position="6"/>
        <end position="23"/>
    </location>
</feature>
<keyword evidence="4 7" id="KW-0812">Transmembrane</keyword>
<evidence type="ECO:0000313" key="8">
    <source>
        <dbReference type="EMBL" id="KPV51863.1"/>
    </source>
</evidence>
<dbReference type="InterPro" id="IPR007341">
    <property type="entry name" value="Transgly_assoc"/>
</dbReference>
<comment type="similarity">
    <text evidence="2">Belongs to the UPF0410 family.</text>
</comment>
<organism evidence="8 9">
    <name type="scientific">Kouleothrix aurantiaca</name>
    <dbReference type="NCBI Taxonomy" id="186479"/>
    <lineage>
        <taxon>Bacteria</taxon>
        <taxon>Bacillati</taxon>
        <taxon>Chloroflexota</taxon>
        <taxon>Chloroflexia</taxon>
        <taxon>Chloroflexales</taxon>
        <taxon>Roseiflexineae</taxon>
        <taxon>Roseiflexaceae</taxon>
        <taxon>Kouleothrix</taxon>
    </lineage>
</organism>
<dbReference type="AlphaFoldDB" id="A0A0P9F5T4"/>
<dbReference type="PATRIC" id="fig|186479.3.peg.10013"/>
<keyword evidence="3" id="KW-1003">Cell membrane</keyword>
<name>A0A0P9F5T4_9CHLR</name>
<dbReference type="Pfam" id="PF04226">
    <property type="entry name" value="Transgly_assoc"/>
    <property type="match status" value="1"/>
</dbReference>
<dbReference type="PANTHER" id="PTHR33884:SF3">
    <property type="entry name" value="UPF0410 PROTEIN YMGE"/>
    <property type="match status" value="1"/>
</dbReference>
<dbReference type="PANTHER" id="PTHR33884">
    <property type="entry name" value="UPF0410 PROTEIN YMGE"/>
    <property type="match status" value="1"/>
</dbReference>
<proteinExistence type="inferred from homology"/>
<dbReference type="GO" id="GO:0005886">
    <property type="term" value="C:plasma membrane"/>
    <property type="evidence" value="ECO:0007669"/>
    <property type="project" value="UniProtKB-SubCell"/>
</dbReference>
<keyword evidence="6 7" id="KW-0472">Membrane</keyword>
<dbReference type="EMBL" id="LJCR01000746">
    <property type="protein sequence ID" value="KPV51863.1"/>
    <property type="molecule type" value="Genomic_DNA"/>
</dbReference>
<evidence type="ECO:0000256" key="6">
    <source>
        <dbReference type="ARBA" id="ARBA00023136"/>
    </source>
</evidence>
<comment type="caution">
    <text evidence="8">The sequence shown here is derived from an EMBL/GenBank/DDBJ whole genome shotgun (WGS) entry which is preliminary data.</text>
</comment>